<dbReference type="FunFam" id="3.20.20.100:FF:000004">
    <property type="entry name" value="Oxidoreductase, aldo/keto reductase"/>
    <property type="match status" value="1"/>
</dbReference>
<evidence type="ECO:0000313" key="3">
    <source>
        <dbReference type="EMBL" id="RZS84566.1"/>
    </source>
</evidence>
<dbReference type="EMBL" id="SGXC01000001">
    <property type="protein sequence ID" value="RZS84566.1"/>
    <property type="molecule type" value="Genomic_DNA"/>
</dbReference>
<gene>
    <name evidence="3" type="ORF">EV675_0583</name>
</gene>
<dbReference type="Proteomes" id="UP000292445">
    <property type="component" value="Unassembled WGS sequence"/>
</dbReference>
<dbReference type="PANTHER" id="PTHR43364">
    <property type="entry name" value="NADH-SPECIFIC METHYLGLYOXAL REDUCTASE-RELATED"/>
    <property type="match status" value="1"/>
</dbReference>
<evidence type="ECO:0000256" key="1">
    <source>
        <dbReference type="ARBA" id="ARBA00023002"/>
    </source>
</evidence>
<dbReference type="Pfam" id="PF00248">
    <property type="entry name" value="Aldo_ket_red"/>
    <property type="match status" value="1"/>
</dbReference>
<evidence type="ECO:0000313" key="4">
    <source>
        <dbReference type="Proteomes" id="UP000292445"/>
    </source>
</evidence>
<keyword evidence="4" id="KW-1185">Reference proteome</keyword>
<dbReference type="Gene3D" id="3.20.20.100">
    <property type="entry name" value="NADP-dependent oxidoreductase domain"/>
    <property type="match status" value="1"/>
</dbReference>
<dbReference type="CDD" id="cd19081">
    <property type="entry name" value="AKR_AKR9C1"/>
    <property type="match status" value="1"/>
</dbReference>
<keyword evidence="1" id="KW-0560">Oxidoreductase</keyword>
<dbReference type="InterPro" id="IPR023210">
    <property type="entry name" value="NADP_OxRdtase_dom"/>
</dbReference>
<dbReference type="OrthoDB" id="5488419at2"/>
<dbReference type="GO" id="GO:0016491">
    <property type="term" value="F:oxidoreductase activity"/>
    <property type="evidence" value="ECO:0007669"/>
    <property type="project" value="UniProtKB-KW"/>
</dbReference>
<dbReference type="SUPFAM" id="SSF51430">
    <property type="entry name" value="NAD(P)-linked oxidoreductase"/>
    <property type="match status" value="1"/>
</dbReference>
<dbReference type="RefSeq" id="WP_130355919.1">
    <property type="nucleotide sequence ID" value="NZ_SGXC01000001.1"/>
</dbReference>
<dbReference type="GO" id="GO:0005829">
    <property type="term" value="C:cytosol"/>
    <property type="evidence" value="ECO:0007669"/>
    <property type="project" value="UniProtKB-ARBA"/>
</dbReference>
<accession>A0A4Q7NI58</accession>
<dbReference type="AlphaFoldDB" id="A0A4Q7NI58"/>
<dbReference type="InterPro" id="IPR020471">
    <property type="entry name" value="AKR"/>
</dbReference>
<dbReference type="InterPro" id="IPR036812">
    <property type="entry name" value="NAD(P)_OxRdtase_dom_sf"/>
</dbReference>
<organism evidence="3 4">
    <name type="scientific">Pigmentiphaga kullae</name>
    <dbReference type="NCBI Taxonomy" id="151784"/>
    <lineage>
        <taxon>Bacteria</taxon>
        <taxon>Pseudomonadati</taxon>
        <taxon>Pseudomonadota</taxon>
        <taxon>Betaproteobacteria</taxon>
        <taxon>Burkholderiales</taxon>
        <taxon>Alcaligenaceae</taxon>
        <taxon>Pigmentiphaga</taxon>
    </lineage>
</organism>
<comment type="caution">
    <text evidence="3">The sequence shown here is derived from an EMBL/GenBank/DDBJ whole genome shotgun (WGS) entry which is preliminary data.</text>
</comment>
<reference evidence="3 4" key="1">
    <citation type="submission" date="2019-02" db="EMBL/GenBank/DDBJ databases">
        <title>Genomic Encyclopedia of Type Strains, Phase IV (KMG-IV): sequencing the most valuable type-strain genomes for metagenomic binning, comparative biology and taxonomic classification.</title>
        <authorList>
            <person name="Goeker M."/>
        </authorList>
    </citation>
    <scope>NUCLEOTIDE SEQUENCE [LARGE SCALE GENOMIC DNA]</scope>
    <source>
        <strain evidence="3 4">K24</strain>
    </source>
</reference>
<feature type="domain" description="NADP-dependent oxidoreductase" evidence="2">
    <location>
        <begin position="15"/>
        <end position="312"/>
    </location>
</feature>
<dbReference type="PANTHER" id="PTHR43364:SF6">
    <property type="entry name" value="OXIDOREDUCTASE-RELATED"/>
    <property type="match status" value="1"/>
</dbReference>
<dbReference type="InterPro" id="IPR050523">
    <property type="entry name" value="AKR_Detox_Biosynth"/>
</dbReference>
<evidence type="ECO:0000259" key="2">
    <source>
        <dbReference type="Pfam" id="PF00248"/>
    </source>
</evidence>
<dbReference type="PRINTS" id="PR00069">
    <property type="entry name" value="ALDKETRDTASE"/>
</dbReference>
<proteinExistence type="predicted"/>
<protein>
    <submittedName>
        <fullName evidence="3">Aryl-alcohol dehydrogenase-like predicted oxidoreductase</fullName>
    </submittedName>
</protein>
<sequence length="316" mass="33822">MTYRPLGTTGLQVFPITFGGNVFGWTLDEAASFGILDALADRGMNFIDTADAYSRWVPGNQGGESETIIGNWFKRSGKRDRVILATKVGKPALGNPGGLSAAYIEKAVEGSLRRLRTDYIDLYQAHDDDAATPLEESLAAFDRLVKAGKVRAIGASNYTAARFQEALDVSRANGFAAYATLQPEYNLIERQAFETELAPVALRNQVAVINYYALASGFLSGKYRTAADLEGKARGSRVGTYLNERGLRILEALDQVAQRHGSTPAAVALAWLLHQPAVTAPIASATSAAQLDSLQAAATLALDAESLDLLSKASAY</sequence>
<name>A0A4Q7NI58_9BURK</name>